<evidence type="ECO:0000313" key="8">
    <source>
        <dbReference type="EMBL" id="ELZ96677.1"/>
    </source>
</evidence>
<sequence length="311" mass="32609">MVPIRKQTRTAIYVVAVVAALITGGVLAPVAWEYTSAPDGTVAVVTLDGAITPASAERVIQDLHQVRNNDNVDAVVLRVNSPGGTVAASESLYLAVKETADEKPVVANVAGQAASGGYMAILGSDYVYATPSSQLGSVGVYGSVPPIQLSNIEGIVTTAPTKGTGGTAEEVRHSVERMKQTFVGLVLEERGDALTVNRETVSRAKVYNGIIAVENGFADGIGGRQAAIDEAAERANIEDYRVVTLENNGKTSNTNTSLSFENIDTPQYLALHGVPDEKAVTPLEVADTNRTTQSMTEDKTGTSAQFVEASQ</sequence>
<dbReference type="SUPFAM" id="SSF52096">
    <property type="entry name" value="ClpP/crotonase"/>
    <property type="match status" value="1"/>
</dbReference>
<comment type="caution">
    <text evidence="8">The sequence shown here is derived from an EMBL/GenBank/DDBJ whole genome shotgun (WGS) entry which is preliminary data.</text>
</comment>
<evidence type="ECO:0000256" key="3">
    <source>
        <dbReference type="ARBA" id="ARBA00022801"/>
    </source>
</evidence>
<dbReference type="CDD" id="cd07023">
    <property type="entry name" value="S49_Sppa_N_C"/>
    <property type="match status" value="1"/>
</dbReference>
<evidence type="ECO:0000256" key="2">
    <source>
        <dbReference type="ARBA" id="ARBA00022670"/>
    </source>
</evidence>
<keyword evidence="6" id="KW-0472">Membrane</keyword>
<dbReference type="InterPro" id="IPR002142">
    <property type="entry name" value="Peptidase_S49"/>
</dbReference>
<dbReference type="InterPro" id="IPR029045">
    <property type="entry name" value="ClpP/crotonase-like_dom_sf"/>
</dbReference>
<evidence type="ECO:0000313" key="9">
    <source>
        <dbReference type="Proteomes" id="UP000011508"/>
    </source>
</evidence>
<keyword evidence="9" id="KW-1185">Reference proteome</keyword>
<dbReference type="Gene3D" id="3.90.226.10">
    <property type="entry name" value="2-enoyl-CoA Hydratase, Chain A, domain 1"/>
    <property type="match status" value="1"/>
</dbReference>
<feature type="region of interest" description="Disordered" evidence="5">
    <location>
        <begin position="287"/>
        <end position="311"/>
    </location>
</feature>
<keyword evidence="6" id="KW-0812">Transmembrane</keyword>
<dbReference type="OrthoDB" id="27099at2157"/>
<name>M0IKW0_9EURY</name>
<evidence type="ECO:0000256" key="4">
    <source>
        <dbReference type="ARBA" id="ARBA00022825"/>
    </source>
</evidence>
<dbReference type="Pfam" id="PF01343">
    <property type="entry name" value="Peptidase_S49"/>
    <property type="match status" value="1"/>
</dbReference>
<organism evidence="8 9">
    <name type="scientific">Haloferax sulfurifontis ATCC BAA-897</name>
    <dbReference type="NCBI Taxonomy" id="662480"/>
    <lineage>
        <taxon>Archaea</taxon>
        <taxon>Methanobacteriati</taxon>
        <taxon>Methanobacteriota</taxon>
        <taxon>Stenosarchaea group</taxon>
        <taxon>Halobacteria</taxon>
        <taxon>Halobacteriales</taxon>
        <taxon>Haloferacaceae</taxon>
        <taxon>Haloferax</taxon>
    </lineage>
</organism>
<keyword evidence="6" id="KW-1133">Transmembrane helix</keyword>
<dbReference type="GO" id="GO:0008236">
    <property type="term" value="F:serine-type peptidase activity"/>
    <property type="evidence" value="ECO:0007669"/>
    <property type="project" value="UniProtKB-KW"/>
</dbReference>
<dbReference type="PANTHER" id="PTHR42987">
    <property type="entry name" value="PEPTIDASE S49"/>
    <property type="match status" value="1"/>
</dbReference>
<evidence type="ECO:0000256" key="6">
    <source>
        <dbReference type="SAM" id="Phobius"/>
    </source>
</evidence>
<keyword evidence="2" id="KW-0645">Protease</keyword>
<feature type="transmembrane region" description="Helical" evidence="6">
    <location>
        <begin position="12"/>
        <end position="32"/>
    </location>
</feature>
<feature type="domain" description="Peptidase S49" evidence="7">
    <location>
        <begin position="99"/>
        <end position="237"/>
    </location>
</feature>
<evidence type="ECO:0000256" key="1">
    <source>
        <dbReference type="ARBA" id="ARBA00008683"/>
    </source>
</evidence>
<proteinExistence type="inferred from homology"/>
<protein>
    <submittedName>
        <fullName evidence="8">Peptidase S49</fullName>
    </submittedName>
</protein>
<dbReference type="RefSeq" id="WP_007273895.1">
    <property type="nucleotide sequence ID" value="NZ_AOLM01000006.1"/>
</dbReference>
<dbReference type="Proteomes" id="UP000011508">
    <property type="component" value="Unassembled WGS sequence"/>
</dbReference>
<dbReference type="InterPro" id="IPR047272">
    <property type="entry name" value="S49_SppA_C"/>
</dbReference>
<dbReference type="GO" id="GO:0006508">
    <property type="term" value="P:proteolysis"/>
    <property type="evidence" value="ECO:0007669"/>
    <property type="project" value="UniProtKB-KW"/>
</dbReference>
<evidence type="ECO:0000259" key="7">
    <source>
        <dbReference type="Pfam" id="PF01343"/>
    </source>
</evidence>
<feature type="compositionally biased region" description="Polar residues" evidence="5">
    <location>
        <begin position="288"/>
        <end position="311"/>
    </location>
</feature>
<comment type="similarity">
    <text evidence="1">Belongs to the peptidase S49 family.</text>
</comment>
<keyword evidence="3" id="KW-0378">Hydrolase</keyword>
<dbReference type="EMBL" id="AOLM01000006">
    <property type="protein sequence ID" value="ELZ96677.1"/>
    <property type="molecule type" value="Genomic_DNA"/>
</dbReference>
<accession>M0IKW0</accession>
<gene>
    <name evidence="8" type="ORF">C441_04024</name>
</gene>
<dbReference type="AlphaFoldDB" id="M0IKW0"/>
<keyword evidence="4" id="KW-0720">Serine protease</keyword>
<dbReference type="PANTHER" id="PTHR42987:SF4">
    <property type="entry name" value="PROTEASE SOHB-RELATED"/>
    <property type="match status" value="1"/>
</dbReference>
<evidence type="ECO:0000256" key="5">
    <source>
        <dbReference type="SAM" id="MobiDB-lite"/>
    </source>
</evidence>
<reference evidence="8 9" key="1">
    <citation type="journal article" date="2014" name="PLoS Genet.">
        <title>Phylogenetically driven sequencing of extremely halophilic archaea reveals strategies for static and dynamic osmo-response.</title>
        <authorList>
            <person name="Becker E.A."/>
            <person name="Seitzer P.M."/>
            <person name="Tritt A."/>
            <person name="Larsen D."/>
            <person name="Krusor M."/>
            <person name="Yao A.I."/>
            <person name="Wu D."/>
            <person name="Madern D."/>
            <person name="Eisen J.A."/>
            <person name="Darling A.E."/>
            <person name="Facciotti M.T."/>
        </authorList>
    </citation>
    <scope>NUCLEOTIDE SEQUENCE [LARGE SCALE GENOMIC DNA]</scope>
    <source>
        <strain evidence="8 9">ATCC BAA-897</strain>
    </source>
</reference>